<dbReference type="InterPro" id="IPR038713">
    <property type="entry name" value="Terminase_Gp1_N_sf"/>
</dbReference>
<dbReference type="InterPro" id="IPR005335">
    <property type="entry name" value="Terminase_ssu"/>
</dbReference>
<dbReference type="Gene3D" id="1.10.10.1400">
    <property type="entry name" value="Terminase, small subunit, N-terminal DNA-binding domain, HTH motif"/>
    <property type="match status" value="1"/>
</dbReference>
<dbReference type="GO" id="GO:0051276">
    <property type="term" value="P:chromosome organization"/>
    <property type="evidence" value="ECO:0007669"/>
    <property type="project" value="InterPro"/>
</dbReference>
<evidence type="ECO:0000313" key="2">
    <source>
        <dbReference type="Proteomes" id="UP000034531"/>
    </source>
</evidence>
<dbReference type="EMBL" id="LBYI01000015">
    <property type="protein sequence ID" value="KKR50062.1"/>
    <property type="molecule type" value="Genomic_DNA"/>
</dbReference>
<evidence type="ECO:0008006" key="3">
    <source>
        <dbReference type="Google" id="ProtNLM"/>
    </source>
</evidence>
<comment type="caution">
    <text evidence="1">The sequence shown here is derived from an EMBL/GenBank/DDBJ whole genome shotgun (WGS) entry which is preliminary data.</text>
</comment>
<dbReference type="AlphaFoldDB" id="A0A0G0UIP4"/>
<protein>
    <recommendedName>
        <fullName evidence="3">Terminase small subunit</fullName>
    </recommendedName>
</protein>
<accession>A0A0G0UIP4</accession>
<dbReference type="Pfam" id="PF03592">
    <property type="entry name" value="Terminase_2"/>
    <property type="match status" value="1"/>
</dbReference>
<dbReference type="Proteomes" id="UP000034531">
    <property type="component" value="Unassembled WGS sequence"/>
</dbReference>
<reference evidence="1 2" key="1">
    <citation type="journal article" date="2015" name="Nature">
        <title>rRNA introns, odd ribosomes, and small enigmatic genomes across a large radiation of phyla.</title>
        <authorList>
            <person name="Brown C.T."/>
            <person name="Hug L.A."/>
            <person name="Thomas B.C."/>
            <person name="Sharon I."/>
            <person name="Castelle C.J."/>
            <person name="Singh A."/>
            <person name="Wilkins M.J."/>
            <person name="Williams K.H."/>
            <person name="Banfield J.F."/>
        </authorList>
    </citation>
    <scope>NUCLEOTIDE SEQUENCE [LARGE SCALE GENOMIC DNA]</scope>
</reference>
<name>A0A0G0UIP4_9BACT</name>
<gene>
    <name evidence="1" type="ORF">UT84_C0015G0010</name>
</gene>
<sequence>MHKQLTIKQKKWAERYLHTGNASQSALEVYETNSRNTAKLIGYKNRRLKHVQAYLEALLDKAGLSDEKIAQHLKGIIESGVKAQASSSDALWALQIVLKLKGSYKFQ</sequence>
<evidence type="ECO:0000313" key="1">
    <source>
        <dbReference type="EMBL" id="KKR50062.1"/>
    </source>
</evidence>
<organism evidence="1 2">
    <name type="scientific">Candidatus Curtissbacteria bacterium GW2011_GWA1_40_16</name>
    <dbReference type="NCBI Taxonomy" id="1618405"/>
    <lineage>
        <taxon>Bacteria</taxon>
        <taxon>Candidatus Curtissiibacteriota</taxon>
    </lineage>
</organism>
<proteinExistence type="predicted"/>